<evidence type="ECO:0000313" key="1">
    <source>
        <dbReference type="EMBL" id="HIU59257.1"/>
    </source>
</evidence>
<dbReference type="AlphaFoldDB" id="A0A9D1SGX4"/>
<proteinExistence type="predicted"/>
<comment type="caution">
    <text evidence="1">The sequence shown here is derived from an EMBL/GenBank/DDBJ whole genome shotgun (WGS) entry which is preliminary data.</text>
</comment>
<gene>
    <name evidence="1" type="ORF">IAC57_04045</name>
</gene>
<accession>A0A9D1SGX4</accession>
<evidence type="ECO:0000313" key="2">
    <source>
        <dbReference type="Proteomes" id="UP000824081"/>
    </source>
</evidence>
<dbReference type="EMBL" id="DVMZ01000106">
    <property type="protein sequence ID" value="HIU59257.1"/>
    <property type="molecule type" value="Genomic_DNA"/>
</dbReference>
<name>A0A9D1SGX4_9FIRM</name>
<organism evidence="1 2">
    <name type="scientific">Candidatus Scatosoma pullistercoris</name>
    <dbReference type="NCBI Taxonomy" id="2840934"/>
    <lineage>
        <taxon>Bacteria</taxon>
        <taxon>Bacillati</taxon>
        <taxon>Bacillota</taxon>
        <taxon>Clostridia</taxon>
        <taxon>Candidatus Scatosoma</taxon>
    </lineage>
</organism>
<protein>
    <submittedName>
        <fullName evidence="1">Uncharacterized protein</fullName>
    </submittedName>
</protein>
<dbReference type="Proteomes" id="UP000824081">
    <property type="component" value="Unassembled WGS sequence"/>
</dbReference>
<reference evidence="1" key="2">
    <citation type="journal article" date="2021" name="PeerJ">
        <title>Extensive microbial diversity within the chicken gut microbiome revealed by metagenomics and culture.</title>
        <authorList>
            <person name="Gilroy R."/>
            <person name="Ravi A."/>
            <person name="Getino M."/>
            <person name="Pursley I."/>
            <person name="Horton D.L."/>
            <person name="Alikhan N.F."/>
            <person name="Baker D."/>
            <person name="Gharbi K."/>
            <person name="Hall N."/>
            <person name="Watson M."/>
            <person name="Adriaenssens E.M."/>
            <person name="Foster-Nyarko E."/>
            <person name="Jarju S."/>
            <person name="Secka A."/>
            <person name="Antonio M."/>
            <person name="Oren A."/>
            <person name="Chaudhuri R.R."/>
            <person name="La Ragione R."/>
            <person name="Hildebrand F."/>
            <person name="Pallen M.J."/>
        </authorList>
    </citation>
    <scope>NUCLEOTIDE SEQUENCE</scope>
    <source>
        <strain evidence="1">11687</strain>
    </source>
</reference>
<reference evidence="1" key="1">
    <citation type="submission" date="2020-10" db="EMBL/GenBank/DDBJ databases">
        <authorList>
            <person name="Gilroy R."/>
        </authorList>
    </citation>
    <scope>NUCLEOTIDE SEQUENCE</scope>
    <source>
        <strain evidence="1">11687</strain>
    </source>
</reference>
<sequence>MKYEVTQQRTFRGLARQAKLRMKSGFWKNCKNDLDAQMEKAKEQGLNESKAGRYFKSKVSAAVAGEREDAFYLKVKALLEQEGEVSDAIGRLTDREYYETLSYEEKQRYTLSLSEKYLRALERYRRESEFGNLSKKA</sequence>